<evidence type="ECO:0000313" key="2">
    <source>
        <dbReference type="EMBL" id="GFY55803.1"/>
    </source>
</evidence>
<evidence type="ECO:0000313" key="3">
    <source>
        <dbReference type="Proteomes" id="UP000886998"/>
    </source>
</evidence>
<feature type="region of interest" description="Disordered" evidence="1">
    <location>
        <begin position="1"/>
        <end position="21"/>
    </location>
</feature>
<reference evidence="2" key="1">
    <citation type="submission" date="2020-08" db="EMBL/GenBank/DDBJ databases">
        <title>Multicomponent nature underlies the extraordinary mechanical properties of spider dragline silk.</title>
        <authorList>
            <person name="Kono N."/>
            <person name="Nakamura H."/>
            <person name="Mori M."/>
            <person name="Yoshida Y."/>
            <person name="Ohtoshi R."/>
            <person name="Malay A.D."/>
            <person name="Moran D.A.P."/>
            <person name="Tomita M."/>
            <person name="Numata K."/>
            <person name="Arakawa K."/>
        </authorList>
    </citation>
    <scope>NUCLEOTIDE SEQUENCE</scope>
</reference>
<protein>
    <submittedName>
        <fullName evidence="2">Uncharacterized protein</fullName>
    </submittedName>
</protein>
<organism evidence="2 3">
    <name type="scientific">Trichonephila inaurata madagascariensis</name>
    <dbReference type="NCBI Taxonomy" id="2747483"/>
    <lineage>
        <taxon>Eukaryota</taxon>
        <taxon>Metazoa</taxon>
        <taxon>Ecdysozoa</taxon>
        <taxon>Arthropoda</taxon>
        <taxon>Chelicerata</taxon>
        <taxon>Arachnida</taxon>
        <taxon>Araneae</taxon>
        <taxon>Araneomorphae</taxon>
        <taxon>Entelegynae</taxon>
        <taxon>Araneoidea</taxon>
        <taxon>Nephilidae</taxon>
        <taxon>Trichonephila</taxon>
        <taxon>Trichonephila inaurata</taxon>
    </lineage>
</organism>
<name>A0A8X7C6K1_9ARAC</name>
<sequence>SSGSCAELQREQPHGRVADDQVSRGLRWWTPTEFHSGDFRCRPRGHAEQHDKCHLVFICVRPILNKLLWIVVYAYNLCRKSEPKSLRRAIPCHAGESYSER</sequence>
<accession>A0A8X7C6K1</accession>
<comment type="caution">
    <text evidence="2">The sequence shown here is derived from an EMBL/GenBank/DDBJ whole genome shotgun (WGS) entry which is preliminary data.</text>
</comment>
<feature type="non-terminal residue" evidence="2">
    <location>
        <position position="1"/>
    </location>
</feature>
<gene>
    <name evidence="2" type="ORF">TNIN_359151</name>
</gene>
<dbReference type="AlphaFoldDB" id="A0A8X7C6K1"/>
<feature type="compositionally biased region" description="Basic and acidic residues" evidence="1">
    <location>
        <begin position="8"/>
        <end position="21"/>
    </location>
</feature>
<proteinExistence type="predicted"/>
<keyword evidence="3" id="KW-1185">Reference proteome</keyword>
<dbReference type="EMBL" id="BMAV01010585">
    <property type="protein sequence ID" value="GFY55803.1"/>
    <property type="molecule type" value="Genomic_DNA"/>
</dbReference>
<evidence type="ECO:0000256" key="1">
    <source>
        <dbReference type="SAM" id="MobiDB-lite"/>
    </source>
</evidence>
<dbReference type="Proteomes" id="UP000886998">
    <property type="component" value="Unassembled WGS sequence"/>
</dbReference>